<organism evidence="2 3">
    <name type="scientific">Planotetraspora kaengkrachanensis</name>
    <dbReference type="NCBI Taxonomy" id="575193"/>
    <lineage>
        <taxon>Bacteria</taxon>
        <taxon>Bacillati</taxon>
        <taxon>Actinomycetota</taxon>
        <taxon>Actinomycetes</taxon>
        <taxon>Streptosporangiales</taxon>
        <taxon>Streptosporangiaceae</taxon>
        <taxon>Planotetraspora</taxon>
    </lineage>
</organism>
<gene>
    <name evidence="2" type="ORF">Pka01_30560</name>
</gene>
<sequence>MVSTHFAVTFGRGHAVSTSAYQRALQKAEEQARRRQARKLTGAHVAAMALGVCFVLVAFVVLLSSLPDAVSAAKGNGRPGTFVLHKLHSGKSGGWLGSFASDDGKVILKESFVSHHDVPGDAKPGDRIRLLEIDGELWKSGSKSWILMSIFLVVIAAIVVVLVWVSLWQ</sequence>
<keyword evidence="1" id="KW-0812">Transmembrane</keyword>
<keyword evidence="3" id="KW-1185">Reference proteome</keyword>
<dbReference type="AlphaFoldDB" id="A0A8J3M5P5"/>
<keyword evidence="1" id="KW-1133">Transmembrane helix</keyword>
<evidence type="ECO:0000256" key="1">
    <source>
        <dbReference type="SAM" id="Phobius"/>
    </source>
</evidence>
<accession>A0A8J3M5P5</accession>
<name>A0A8J3M5P5_9ACTN</name>
<protein>
    <submittedName>
        <fullName evidence="2">Uncharacterized protein</fullName>
    </submittedName>
</protein>
<dbReference type="Proteomes" id="UP000630097">
    <property type="component" value="Unassembled WGS sequence"/>
</dbReference>
<feature type="transmembrane region" description="Helical" evidence="1">
    <location>
        <begin position="43"/>
        <end position="66"/>
    </location>
</feature>
<reference evidence="2 3" key="1">
    <citation type="submission" date="2021-01" db="EMBL/GenBank/DDBJ databases">
        <title>Whole genome shotgun sequence of Planotetraspora kaengkrachanensis NBRC 104272.</title>
        <authorList>
            <person name="Komaki H."/>
            <person name="Tamura T."/>
        </authorList>
    </citation>
    <scope>NUCLEOTIDE SEQUENCE [LARGE SCALE GENOMIC DNA]</scope>
    <source>
        <strain evidence="2 3">NBRC 104272</strain>
    </source>
</reference>
<comment type="caution">
    <text evidence="2">The sequence shown here is derived from an EMBL/GenBank/DDBJ whole genome shotgun (WGS) entry which is preliminary data.</text>
</comment>
<proteinExistence type="predicted"/>
<evidence type="ECO:0000313" key="3">
    <source>
        <dbReference type="Proteomes" id="UP000630097"/>
    </source>
</evidence>
<dbReference type="EMBL" id="BONV01000011">
    <property type="protein sequence ID" value="GIG79929.1"/>
    <property type="molecule type" value="Genomic_DNA"/>
</dbReference>
<feature type="transmembrane region" description="Helical" evidence="1">
    <location>
        <begin position="145"/>
        <end position="167"/>
    </location>
</feature>
<keyword evidence="1" id="KW-0472">Membrane</keyword>
<evidence type="ECO:0000313" key="2">
    <source>
        <dbReference type="EMBL" id="GIG79929.1"/>
    </source>
</evidence>